<dbReference type="Gene3D" id="1.50.10.10">
    <property type="match status" value="1"/>
</dbReference>
<evidence type="ECO:0000259" key="5">
    <source>
        <dbReference type="Pfam" id="PF21270"/>
    </source>
</evidence>
<gene>
    <name evidence="7" type="ORF">BKA15_002667</name>
</gene>
<dbReference type="PANTHER" id="PTHR37469">
    <property type="entry name" value="CELLOBIONIC ACID PHOSPHORYLASE-RELATED"/>
    <property type="match status" value="1"/>
</dbReference>
<feature type="domain" description="Glycoside phosphorylase C-terminal" evidence="5">
    <location>
        <begin position="1038"/>
        <end position="1112"/>
    </location>
</feature>
<keyword evidence="2" id="KW-0808">Transferase</keyword>
<evidence type="ECO:0000256" key="2">
    <source>
        <dbReference type="ARBA" id="ARBA00022679"/>
    </source>
</evidence>
<dbReference type="InterPro" id="IPR052047">
    <property type="entry name" value="GH94_Enzymes"/>
</dbReference>
<evidence type="ECO:0000259" key="4">
    <source>
        <dbReference type="Pfam" id="PF21250"/>
    </source>
</evidence>
<feature type="domain" description="Glycosyl hydrolase 94 catalytic" evidence="3">
    <location>
        <begin position="711"/>
        <end position="837"/>
    </location>
</feature>
<dbReference type="Pfam" id="PF21270">
    <property type="entry name" value="SOGP_4th"/>
    <property type="match status" value="1"/>
</dbReference>
<organism evidence="7 8">
    <name type="scientific">Microlunatus parietis</name>
    <dbReference type="NCBI Taxonomy" id="682979"/>
    <lineage>
        <taxon>Bacteria</taxon>
        <taxon>Bacillati</taxon>
        <taxon>Actinomycetota</taxon>
        <taxon>Actinomycetes</taxon>
        <taxon>Propionibacteriales</taxon>
        <taxon>Propionibacteriaceae</taxon>
        <taxon>Microlunatus</taxon>
    </lineage>
</organism>
<sequence length="1126" mass="122195">MLDAGGGLTAEVYGHGGLGWLSAGDLRLNLYPASEVEPGQLNLWLRIHTGDRAVPYPLLGPGTGATVRRGSRSMIITGTGGGLDYRVSFRLAPDRPAWVWTVELTNPSAEAITADVIMAHDVGMASHGEVRASELYVSQYVDLQPLHHPEHGWTLAVRQNQPRGGRIPWLILACTGRATGYATDALQLYGLEGRIDGRVRGLERRELPSARLQHEHALAVLGAEPRTLDPGADHTVAFIGAFRDDHPDASSASDLATVDRAVREVAGVATPALRQAQDTIAWRATTAASTLFAPVRPAVVRDLSETEITERYGDTLSLVEQDDQARTLSFFAGPQQHVVLAAKERAVLRPHGQLLRTGDRLLPDPAGLTVTTWMNGSPLSYLTQAHASSNRLLTTTRGYLGQLRDHGLRVFVELDGAWRLLGLPSAYDLSPDRCRWTYLLPGDDGETTLTLTTVALADDHTVTLAAELIGPARRFLITGRLATDGDDGRTGTQATIDRDGTVITIRPPAGSALADRYPDGGFTVTLGDTLADAELTDDRALHEDGRSRGDQHLTMITGPVGRWSLSITASLTTSPPEPVEGQATSGPVLRQAQDTTSFWSELAARTAISGNGAAGVERLDHALPWMIKDALVHYLSPRGLEQSTGGAWGTRDVTQGPAELLLALGADAELRQLLIMLMGAQNRDGDWPQAFGFYDEDRDFRHSPPHGDVIFWPVLALGRYLETTGDASLLDTEVAWFDDQQPATVLDHALIALATAGDRVLPGTVFTAYGHGDWNDSLQPADPAMADELVSSWTVTLHHQTLHTLVNGLTAAGRTDQAADLQRQAERIAEAFRRELIIDETLTGYARFGNARRTQVLVHPNDTESGLTYSLLPIIHALIDDLLDPAQAAHHVQLIKDRLLAPDGARLFDAPVRYAGGIMTHFQRAETATFVGREIGIMYTHAHLRYAEAMARWGDPDAVWAALQQVINIAPTEWIPNARPRQANTYASSSDAVVADRVEFADRYADVMAGRIEVEGGWRTYSSGAGIFVRLVREALLGLRRRADTVEIDPVLPVELDGLTTTLRLADDHRLTVVYRVDKVGYGPVEVRLDGAPLPAARLTNPYRTGGLAVRRADLPHGSTIEVIIP</sequence>
<evidence type="ECO:0000259" key="6">
    <source>
        <dbReference type="Pfam" id="PF21958"/>
    </source>
</evidence>
<evidence type="ECO:0000313" key="7">
    <source>
        <dbReference type="EMBL" id="NYE71338.1"/>
    </source>
</evidence>
<dbReference type="InterPro" id="IPR037018">
    <property type="entry name" value="GH65_N"/>
</dbReference>
<comment type="caution">
    <text evidence="7">The sequence shown here is derived from an EMBL/GenBank/DDBJ whole genome shotgun (WGS) entry which is preliminary data.</text>
</comment>
<dbReference type="Pfam" id="PF17167">
    <property type="entry name" value="Glyco_hydro_94"/>
    <property type="match status" value="1"/>
</dbReference>
<feature type="domain" description="Glycoside phosphorylase super sandwich" evidence="4">
    <location>
        <begin position="320"/>
        <end position="567"/>
    </location>
</feature>
<name>A0A7Y9LBY8_9ACTN</name>
<reference evidence="7 8" key="1">
    <citation type="submission" date="2020-07" db="EMBL/GenBank/DDBJ databases">
        <title>Sequencing the genomes of 1000 actinobacteria strains.</title>
        <authorList>
            <person name="Klenk H.-P."/>
        </authorList>
    </citation>
    <scope>NUCLEOTIDE SEQUENCE [LARGE SCALE GENOMIC DNA]</scope>
    <source>
        <strain evidence="7 8">DSM 22083</strain>
    </source>
</reference>
<dbReference type="PANTHER" id="PTHR37469:SF2">
    <property type="entry name" value="CELLOBIONIC ACID PHOSPHORYLASE"/>
    <property type="match status" value="1"/>
</dbReference>
<dbReference type="InterPro" id="IPR048771">
    <property type="entry name" value="SOGP_2nd"/>
</dbReference>
<accession>A0A7Y9LBY8</accession>
<dbReference type="Gene3D" id="2.60.420.10">
    <property type="entry name" value="Maltose phosphorylase, domain 3"/>
    <property type="match status" value="1"/>
</dbReference>
<feature type="domain" description="SOGP N-terminal" evidence="6">
    <location>
        <begin position="14"/>
        <end position="238"/>
    </location>
</feature>
<dbReference type="InterPro" id="IPR053831">
    <property type="entry name" value="SOGP_N"/>
</dbReference>
<dbReference type="EMBL" id="JACCBU010000001">
    <property type="protein sequence ID" value="NYE71338.1"/>
    <property type="molecule type" value="Genomic_DNA"/>
</dbReference>
<dbReference type="InterPro" id="IPR008928">
    <property type="entry name" value="6-hairpin_glycosidase_sf"/>
</dbReference>
<dbReference type="RefSeq" id="WP_179751410.1">
    <property type="nucleotide sequence ID" value="NZ_JACCBU010000001.1"/>
</dbReference>
<dbReference type="GO" id="GO:0005975">
    <property type="term" value="P:carbohydrate metabolic process"/>
    <property type="evidence" value="ECO:0007669"/>
    <property type="project" value="InterPro"/>
</dbReference>
<keyword evidence="1" id="KW-0328">Glycosyltransferase</keyword>
<dbReference type="Pfam" id="PF21958">
    <property type="entry name" value="SOGP_N"/>
    <property type="match status" value="1"/>
</dbReference>
<dbReference type="GO" id="GO:0016757">
    <property type="term" value="F:glycosyltransferase activity"/>
    <property type="evidence" value="ECO:0007669"/>
    <property type="project" value="UniProtKB-KW"/>
</dbReference>
<dbReference type="Pfam" id="PF21250">
    <property type="entry name" value="SOGP_2nd"/>
    <property type="match status" value="1"/>
</dbReference>
<protein>
    <submittedName>
        <fullName evidence="7">Cellobiose phosphorylase</fullName>
    </submittedName>
</protein>
<evidence type="ECO:0000256" key="1">
    <source>
        <dbReference type="ARBA" id="ARBA00022676"/>
    </source>
</evidence>
<proteinExistence type="predicted"/>
<evidence type="ECO:0000313" key="8">
    <source>
        <dbReference type="Proteomes" id="UP000569914"/>
    </source>
</evidence>
<dbReference type="AlphaFoldDB" id="A0A7Y9LBY8"/>
<dbReference type="InterPro" id="IPR012341">
    <property type="entry name" value="6hp_glycosidase-like_sf"/>
</dbReference>
<dbReference type="InterPro" id="IPR033432">
    <property type="entry name" value="GH94_catalytic"/>
</dbReference>
<dbReference type="Proteomes" id="UP000569914">
    <property type="component" value="Unassembled WGS sequence"/>
</dbReference>
<evidence type="ECO:0000259" key="3">
    <source>
        <dbReference type="Pfam" id="PF17167"/>
    </source>
</evidence>
<keyword evidence="8" id="KW-1185">Reference proteome</keyword>
<dbReference type="InterPro" id="IPR048773">
    <property type="entry name" value="SOGP_C"/>
</dbReference>
<dbReference type="SUPFAM" id="SSF48208">
    <property type="entry name" value="Six-hairpin glycosidases"/>
    <property type="match status" value="1"/>
</dbReference>
<dbReference type="Gene3D" id="2.70.98.40">
    <property type="entry name" value="Glycoside hydrolase, family 65, N-terminal domain"/>
    <property type="match status" value="1"/>
</dbReference>